<dbReference type="Gene3D" id="1.10.10.60">
    <property type="entry name" value="Homeodomain-like"/>
    <property type="match status" value="1"/>
</dbReference>
<feature type="compositionally biased region" description="Polar residues" evidence="4">
    <location>
        <begin position="42"/>
        <end position="57"/>
    </location>
</feature>
<evidence type="ECO:0000259" key="5">
    <source>
        <dbReference type="Pfam" id="PF05920"/>
    </source>
</evidence>
<protein>
    <recommendedName>
        <fullName evidence="5">KN homeodomain domain-containing protein</fullName>
    </recommendedName>
</protein>
<dbReference type="GO" id="GO:0006355">
    <property type="term" value="P:regulation of DNA-templated transcription"/>
    <property type="evidence" value="ECO:0007669"/>
    <property type="project" value="InterPro"/>
</dbReference>
<dbReference type="GO" id="GO:0003677">
    <property type="term" value="F:DNA binding"/>
    <property type="evidence" value="ECO:0007669"/>
    <property type="project" value="UniProtKB-KW"/>
</dbReference>
<accession>A0A6G1H753</accession>
<evidence type="ECO:0000256" key="3">
    <source>
        <dbReference type="ARBA" id="ARBA00023242"/>
    </source>
</evidence>
<name>A0A6G1H753_9PEZI</name>
<dbReference type="InterPro" id="IPR001356">
    <property type="entry name" value="HD"/>
</dbReference>
<keyword evidence="3" id="KW-0539">Nucleus</keyword>
<feature type="compositionally biased region" description="Polar residues" evidence="4">
    <location>
        <begin position="150"/>
        <end position="179"/>
    </location>
</feature>
<dbReference type="EMBL" id="ML977147">
    <property type="protein sequence ID" value="KAF1988892.1"/>
    <property type="molecule type" value="Genomic_DNA"/>
</dbReference>
<feature type="domain" description="KN homeodomain" evidence="5">
    <location>
        <begin position="376"/>
        <end position="406"/>
    </location>
</feature>
<evidence type="ECO:0000256" key="1">
    <source>
        <dbReference type="ARBA" id="ARBA00023125"/>
    </source>
</evidence>
<evidence type="ECO:0000313" key="6">
    <source>
        <dbReference type="EMBL" id="KAF1988892.1"/>
    </source>
</evidence>
<dbReference type="InterPro" id="IPR009057">
    <property type="entry name" value="Homeodomain-like_sf"/>
</dbReference>
<sequence length="419" mass="47841">MLNGSGIERIRGAVYDPNDESPHKRRRTGDSPLSYSPGVCSATRSGESSAHQHSSRPSLSSTAHSTATSPDQGVPTRRIPNGEARPAPSDQVHIMHPGYQQPSGPENPYNRPFTASERARDDRIPILEPPRMPLSPQTRPHDTPAPRYQYQHSTSPPMTEQPTPQASRGASEPQRQSSYPPEYRQYPHSEARAPGPEVHRPMDNYPSERPYHSGSDFRGTSGLDASFTFPRHRASLSTDLPQPPHDYDRRMAYPRSPTSQRPYSPQDRPAYERDRMSGVPHGFQEQHLLNRQPYPRWYQPNDVEYSAIALRDHSHDRIDSVMRAPHPHAEPGWSLEQQRHAQVRYGRDDPQTYSGSYTRRRRGNLPKEATRLMRKWFEEHRDSPYPTEDQKSVLCRETGLSLNQVSFICELNFALEPVR</sequence>
<dbReference type="OrthoDB" id="10056939at2759"/>
<organism evidence="6 7">
    <name type="scientific">Aulographum hederae CBS 113979</name>
    <dbReference type="NCBI Taxonomy" id="1176131"/>
    <lineage>
        <taxon>Eukaryota</taxon>
        <taxon>Fungi</taxon>
        <taxon>Dikarya</taxon>
        <taxon>Ascomycota</taxon>
        <taxon>Pezizomycotina</taxon>
        <taxon>Dothideomycetes</taxon>
        <taxon>Pleosporomycetidae</taxon>
        <taxon>Aulographales</taxon>
        <taxon>Aulographaceae</taxon>
    </lineage>
</organism>
<dbReference type="AlphaFoldDB" id="A0A6G1H753"/>
<evidence type="ECO:0000313" key="7">
    <source>
        <dbReference type="Proteomes" id="UP000800041"/>
    </source>
</evidence>
<dbReference type="SUPFAM" id="SSF46689">
    <property type="entry name" value="Homeodomain-like"/>
    <property type="match status" value="1"/>
</dbReference>
<reference evidence="6" key="1">
    <citation type="journal article" date="2020" name="Stud. Mycol.">
        <title>101 Dothideomycetes genomes: a test case for predicting lifestyles and emergence of pathogens.</title>
        <authorList>
            <person name="Haridas S."/>
            <person name="Albert R."/>
            <person name="Binder M."/>
            <person name="Bloem J."/>
            <person name="Labutti K."/>
            <person name="Salamov A."/>
            <person name="Andreopoulos B."/>
            <person name="Baker S."/>
            <person name="Barry K."/>
            <person name="Bills G."/>
            <person name="Bluhm B."/>
            <person name="Cannon C."/>
            <person name="Castanera R."/>
            <person name="Culley D."/>
            <person name="Daum C."/>
            <person name="Ezra D."/>
            <person name="Gonzalez J."/>
            <person name="Henrissat B."/>
            <person name="Kuo A."/>
            <person name="Liang C."/>
            <person name="Lipzen A."/>
            <person name="Lutzoni F."/>
            <person name="Magnuson J."/>
            <person name="Mondo S."/>
            <person name="Nolan M."/>
            <person name="Ohm R."/>
            <person name="Pangilinan J."/>
            <person name="Park H.-J."/>
            <person name="Ramirez L."/>
            <person name="Alfaro M."/>
            <person name="Sun H."/>
            <person name="Tritt A."/>
            <person name="Yoshinaga Y."/>
            <person name="Zwiers L.-H."/>
            <person name="Turgeon B."/>
            <person name="Goodwin S."/>
            <person name="Spatafora J."/>
            <person name="Crous P."/>
            <person name="Grigoriev I."/>
        </authorList>
    </citation>
    <scope>NUCLEOTIDE SEQUENCE</scope>
    <source>
        <strain evidence="6">CBS 113979</strain>
    </source>
</reference>
<keyword evidence="2" id="KW-0371">Homeobox</keyword>
<dbReference type="PANTHER" id="PTHR11850">
    <property type="entry name" value="HOMEOBOX PROTEIN TRANSCRIPTION FACTORS"/>
    <property type="match status" value="1"/>
</dbReference>
<dbReference type="Proteomes" id="UP000800041">
    <property type="component" value="Unassembled WGS sequence"/>
</dbReference>
<dbReference type="InterPro" id="IPR050224">
    <property type="entry name" value="TALE_homeobox"/>
</dbReference>
<proteinExistence type="predicted"/>
<feature type="region of interest" description="Disordered" evidence="4">
    <location>
        <begin position="1"/>
        <end position="272"/>
    </location>
</feature>
<keyword evidence="1" id="KW-0238">DNA-binding</keyword>
<feature type="compositionally biased region" description="Basic and acidic residues" evidence="4">
    <location>
        <begin position="185"/>
        <end position="202"/>
    </location>
</feature>
<dbReference type="Pfam" id="PF05920">
    <property type="entry name" value="Homeobox_KN"/>
    <property type="match status" value="1"/>
</dbReference>
<feature type="compositionally biased region" description="Low complexity" evidence="4">
    <location>
        <begin position="58"/>
        <end position="69"/>
    </location>
</feature>
<evidence type="ECO:0000256" key="2">
    <source>
        <dbReference type="ARBA" id="ARBA00023155"/>
    </source>
</evidence>
<evidence type="ECO:0000256" key="4">
    <source>
        <dbReference type="SAM" id="MobiDB-lite"/>
    </source>
</evidence>
<keyword evidence="7" id="KW-1185">Reference proteome</keyword>
<dbReference type="InterPro" id="IPR008422">
    <property type="entry name" value="KN_HD"/>
</dbReference>
<dbReference type="CDD" id="cd00086">
    <property type="entry name" value="homeodomain"/>
    <property type="match status" value="1"/>
</dbReference>
<gene>
    <name evidence="6" type="ORF">K402DRAFT_22179</name>
</gene>